<name>A0A5E6RFB1_PSEFL</name>
<organism evidence="2">
    <name type="scientific">Pseudomonas fluorescens</name>
    <dbReference type="NCBI Taxonomy" id="294"/>
    <lineage>
        <taxon>Bacteria</taxon>
        <taxon>Pseudomonadati</taxon>
        <taxon>Pseudomonadota</taxon>
        <taxon>Gammaproteobacteria</taxon>
        <taxon>Pseudomonadales</taxon>
        <taxon>Pseudomonadaceae</taxon>
        <taxon>Pseudomonas</taxon>
    </lineage>
</organism>
<dbReference type="Proteomes" id="UP000326595">
    <property type="component" value="Chromosome"/>
</dbReference>
<dbReference type="EMBL" id="OZ024668">
    <property type="protein sequence ID" value="CAK9889195.1"/>
    <property type="molecule type" value="Genomic_DNA"/>
</dbReference>
<dbReference type="AlphaFoldDB" id="A0A5E6RFB1"/>
<evidence type="ECO:0000313" key="3">
    <source>
        <dbReference type="Proteomes" id="UP000326595"/>
    </source>
</evidence>
<reference evidence="2" key="1">
    <citation type="submission" date="2019-09" db="EMBL/GenBank/DDBJ databases">
        <authorList>
            <person name="Chandra G."/>
            <person name="Truman W A."/>
        </authorList>
    </citation>
    <scope>NUCLEOTIDE SEQUENCE [LARGE SCALE GENOMIC DNA]</scope>
    <source>
        <strain evidence="2">PS652</strain>
    </source>
</reference>
<evidence type="ECO:0000313" key="2">
    <source>
        <dbReference type="EMBL" id="VVM66432.1"/>
    </source>
</evidence>
<reference evidence="1 3" key="2">
    <citation type="submission" date="2024-03" db="EMBL/GenBank/DDBJ databases">
        <authorList>
            <person name="Alaster D. Moffat"/>
            <person name="Govind Chandra"/>
            <person name="Andrew W. Truman"/>
        </authorList>
    </citation>
    <scope>NUCLEOTIDE SEQUENCE [LARGE SCALE GENOMIC DNA]</scope>
    <source>
        <strain evidence="1">PS652</strain>
    </source>
</reference>
<sequence length="62" mass="6864">MSMRQVSLLGRMLAEQVKQTELLQQIAKNQVVLIQALADEQDVDVDEIPMTYLSGAPVHGGR</sequence>
<dbReference type="EMBL" id="CABVHG010000007">
    <property type="protein sequence ID" value="VVM66432.1"/>
    <property type="molecule type" value="Genomic_DNA"/>
</dbReference>
<gene>
    <name evidence="2" type="ORF">PS652_01549</name>
    <name evidence="1" type="ORF">PS652_02024</name>
</gene>
<evidence type="ECO:0000313" key="1">
    <source>
        <dbReference type="EMBL" id="CAK9889195.1"/>
    </source>
</evidence>
<dbReference type="RefSeq" id="WP_150776820.1">
    <property type="nucleotide sequence ID" value="NZ_OZ024668.1"/>
</dbReference>
<accession>A0A5E6RFB1</accession>
<proteinExistence type="predicted"/>
<protein>
    <submittedName>
        <fullName evidence="2">Uncharacterized protein</fullName>
    </submittedName>
</protein>